<reference evidence="1 2" key="1">
    <citation type="submission" date="2020-10" db="EMBL/GenBank/DDBJ databases">
        <title>Degradation of 1,4-Dioxane by Xanthobacter sp. YN2, via a Novel Group-2 Soluble Di-Iron Monooxygenase.</title>
        <authorList>
            <person name="Ma F."/>
            <person name="Wang Y."/>
            <person name="Yang J."/>
            <person name="Guo H."/>
            <person name="Su D."/>
            <person name="Yu L."/>
        </authorList>
    </citation>
    <scope>NUCLEOTIDE SEQUENCE [LARGE SCALE GENOMIC DNA]</scope>
    <source>
        <strain evidence="1 2">YN2</strain>
    </source>
</reference>
<name>A0A974SHA5_9HYPH</name>
<proteinExistence type="predicted"/>
<dbReference type="KEGG" id="xdi:EZH22_24350"/>
<dbReference type="RefSeq" id="WP_203192961.1">
    <property type="nucleotide sequence ID" value="NZ_CP063362.1"/>
</dbReference>
<sequence length="96" mass="10194">MQGTFTGTGRSASFTPRQGAAFNVSLWGTFVATVQMERSFDNGVTWLPLTAAGTQLYVWTGPASEIAAEVMPGVLYSLNCTAFTSGTVNYLMGQAQ</sequence>
<gene>
    <name evidence="1" type="ORF">EZH22_24350</name>
</gene>
<dbReference type="AlphaFoldDB" id="A0A974SHA5"/>
<evidence type="ECO:0000313" key="1">
    <source>
        <dbReference type="EMBL" id="QRG06086.1"/>
    </source>
</evidence>
<dbReference type="EMBL" id="CP063362">
    <property type="protein sequence ID" value="QRG06086.1"/>
    <property type="molecule type" value="Genomic_DNA"/>
</dbReference>
<keyword evidence="2" id="KW-1185">Reference proteome</keyword>
<dbReference type="Proteomes" id="UP000596427">
    <property type="component" value="Chromosome"/>
</dbReference>
<organism evidence="1 2">
    <name type="scientific">Xanthobacter dioxanivorans</name>
    <dbReference type="NCBI Taxonomy" id="2528964"/>
    <lineage>
        <taxon>Bacteria</taxon>
        <taxon>Pseudomonadati</taxon>
        <taxon>Pseudomonadota</taxon>
        <taxon>Alphaproteobacteria</taxon>
        <taxon>Hyphomicrobiales</taxon>
        <taxon>Xanthobacteraceae</taxon>
        <taxon>Xanthobacter</taxon>
    </lineage>
</organism>
<evidence type="ECO:0000313" key="2">
    <source>
        <dbReference type="Proteomes" id="UP000596427"/>
    </source>
</evidence>
<accession>A0A974SHA5</accession>
<protein>
    <submittedName>
        <fullName evidence="1">Uncharacterized protein</fullName>
    </submittedName>
</protein>